<evidence type="ECO:0000313" key="4">
    <source>
        <dbReference type="EMBL" id="TYA56030.1"/>
    </source>
</evidence>
<accession>A0A5D0GBI6</accession>
<feature type="transmembrane region" description="Helical" evidence="3">
    <location>
        <begin position="81"/>
        <end position="99"/>
    </location>
</feature>
<dbReference type="InterPro" id="IPR011990">
    <property type="entry name" value="TPR-like_helical_dom_sf"/>
</dbReference>
<dbReference type="SUPFAM" id="SSF48452">
    <property type="entry name" value="TPR-like"/>
    <property type="match status" value="2"/>
</dbReference>
<dbReference type="PANTHER" id="PTHR44858">
    <property type="entry name" value="TETRATRICOPEPTIDE REPEAT PROTEIN 6"/>
    <property type="match status" value="1"/>
</dbReference>
<dbReference type="Gene3D" id="3.40.50.10070">
    <property type="entry name" value="TolB, N-terminal domain"/>
    <property type="match status" value="1"/>
</dbReference>
<keyword evidence="1" id="KW-0677">Repeat</keyword>
<dbReference type="GO" id="GO:0046813">
    <property type="term" value="P:receptor-mediated virion attachment to host cell"/>
    <property type="evidence" value="ECO:0007669"/>
    <property type="project" value="TreeGrafter"/>
</dbReference>
<keyword evidence="2" id="KW-0802">TPR repeat</keyword>
<dbReference type="SMART" id="SM00028">
    <property type="entry name" value="TPR"/>
    <property type="match status" value="4"/>
</dbReference>
<sequence length="578" mass="65998">MNTSFIDKLKNRQVWKSFVAYPAASFIILQAVDFFISKYGLNSKMLTLTLILLIGGFFISVLWNWNHGEKGIQKVTRKEQLIYGLITIITVLYASFYWANAEDFNNYSKSQASINFRKLAVLPFENKTNDASFVYLSDGIPENLINHISRLTNLRVLSRNSTFILNESDRNAQGVQKKLDADLMLSGRIEQLDNKLMVNCQLVNVGDGTQIWGDKFLFKNNNVVELEDLITNSLLKSLPSSSRKENQSKQQLKSNNPEVQAHYMKGRALSYGSTSEEAEKALNHFRQAIEIDPKFVPAYVAIANEKIIQAMFSTATRDEIFNESRMAVQTAIALDPEYSEAYVVDGSIKFYGDFNWSEAEASYKKAFDLDSLNVNALIRYSAFLAAMKRYDEALILADKAILLDPISISSLHNLGWVNLLARNFETSELAFSEALDIHPNWIWGYIKRGYTRMFLHKCDLALEDTNKARSLINGRGGDLLESTFIEIYGVCNFDELKYTAITNYLSEVNETNYNDPVAVSFVYLIKDDLDLFFYWMEKSIKEKSPSVYLYGLDLFLSEDIQNNPRFIELKALLNFPSK</sequence>
<gene>
    <name evidence="4" type="ORF">FVF61_07040</name>
</gene>
<reference evidence="4 5" key="1">
    <citation type="submission" date="2019-08" db="EMBL/GenBank/DDBJ databases">
        <title>Formosa sediminis sp. nov., isolated from marine sediment.</title>
        <authorList>
            <person name="Cao W.R."/>
        </authorList>
    </citation>
    <scope>NUCLEOTIDE SEQUENCE [LARGE SCALE GENOMIC DNA]</scope>
    <source>
        <strain evidence="4 5">1494</strain>
    </source>
</reference>
<feature type="transmembrane region" description="Helical" evidence="3">
    <location>
        <begin position="18"/>
        <end position="39"/>
    </location>
</feature>
<keyword evidence="5" id="KW-1185">Reference proteome</keyword>
<dbReference type="PANTHER" id="PTHR44858:SF1">
    <property type="entry name" value="UDP-N-ACETYLGLUCOSAMINE--PEPTIDE N-ACETYLGLUCOSAMINYLTRANSFERASE SPINDLY-RELATED"/>
    <property type="match status" value="1"/>
</dbReference>
<keyword evidence="3" id="KW-0812">Transmembrane</keyword>
<proteinExistence type="predicted"/>
<evidence type="ECO:0000256" key="2">
    <source>
        <dbReference type="ARBA" id="ARBA00022803"/>
    </source>
</evidence>
<dbReference type="RefSeq" id="WP_148454766.1">
    <property type="nucleotide sequence ID" value="NZ_VSFC01000032.1"/>
</dbReference>
<dbReference type="AlphaFoldDB" id="A0A5D0GBI6"/>
<dbReference type="GO" id="GO:0009279">
    <property type="term" value="C:cell outer membrane"/>
    <property type="evidence" value="ECO:0007669"/>
    <property type="project" value="TreeGrafter"/>
</dbReference>
<dbReference type="InterPro" id="IPR050498">
    <property type="entry name" value="Ycf3"/>
</dbReference>
<keyword evidence="3" id="KW-0472">Membrane</keyword>
<dbReference type="Gene3D" id="1.25.40.10">
    <property type="entry name" value="Tetratricopeptide repeat domain"/>
    <property type="match status" value="2"/>
</dbReference>
<dbReference type="OrthoDB" id="9779074at2"/>
<dbReference type="InterPro" id="IPR019734">
    <property type="entry name" value="TPR_rpt"/>
</dbReference>
<evidence type="ECO:0000256" key="1">
    <source>
        <dbReference type="ARBA" id="ARBA00022737"/>
    </source>
</evidence>
<organism evidence="4 5">
    <name type="scientific">Formosa maritima</name>
    <dbReference type="NCBI Taxonomy" id="2592046"/>
    <lineage>
        <taxon>Bacteria</taxon>
        <taxon>Pseudomonadati</taxon>
        <taxon>Bacteroidota</taxon>
        <taxon>Flavobacteriia</taxon>
        <taxon>Flavobacteriales</taxon>
        <taxon>Flavobacteriaceae</taxon>
        <taxon>Formosa</taxon>
    </lineage>
</organism>
<name>A0A5D0GBI6_9FLAO</name>
<evidence type="ECO:0000313" key="5">
    <source>
        <dbReference type="Proteomes" id="UP000324550"/>
    </source>
</evidence>
<dbReference type="EMBL" id="VSFC01000032">
    <property type="protein sequence ID" value="TYA56030.1"/>
    <property type="molecule type" value="Genomic_DNA"/>
</dbReference>
<evidence type="ECO:0000256" key="3">
    <source>
        <dbReference type="SAM" id="Phobius"/>
    </source>
</evidence>
<dbReference type="Proteomes" id="UP000324550">
    <property type="component" value="Unassembled WGS sequence"/>
</dbReference>
<protein>
    <submittedName>
        <fullName evidence="4">Uncharacterized protein</fullName>
    </submittedName>
</protein>
<feature type="transmembrane region" description="Helical" evidence="3">
    <location>
        <begin position="45"/>
        <end position="65"/>
    </location>
</feature>
<keyword evidence="3" id="KW-1133">Transmembrane helix</keyword>
<comment type="caution">
    <text evidence="4">The sequence shown here is derived from an EMBL/GenBank/DDBJ whole genome shotgun (WGS) entry which is preliminary data.</text>
</comment>